<dbReference type="GO" id="GO:0016787">
    <property type="term" value="F:hydrolase activity"/>
    <property type="evidence" value="ECO:0007669"/>
    <property type="project" value="UniProtKB-KW"/>
</dbReference>
<protein>
    <submittedName>
        <fullName evidence="3">Alpha/Beta hydrolase protein</fullName>
    </submittedName>
</protein>
<dbReference type="AlphaFoldDB" id="A0A9P7YT46"/>
<dbReference type="EMBL" id="MU251366">
    <property type="protein sequence ID" value="KAG9238745.1"/>
    <property type="molecule type" value="Genomic_DNA"/>
</dbReference>
<comment type="caution">
    <text evidence="3">The sequence shown here is derived from an EMBL/GenBank/DDBJ whole genome shotgun (WGS) entry which is preliminary data.</text>
</comment>
<evidence type="ECO:0000256" key="1">
    <source>
        <dbReference type="ARBA" id="ARBA00022801"/>
    </source>
</evidence>
<evidence type="ECO:0000313" key="4">
    <source>
        <dbReference type="Proteomes" id="UP000824998"/>
    </source>
</evidence>
<feature type="domain" description="Alpha/beta hydrolase fold-3" evidence="2">
    <location>
        <begin position="2"/>
        <end position="252"/>
    </location>
</feature>
<organism evidence="3 4">
    <name type="scientific">Amylocarpus encephaloides</name>
    <dbReference type="NCBI Taxonomy" id="45428"/>
    <lineage>
        <taxon>Eukaryota</taxon>
        <taxon>Fungi</taxon>
        <taxon>Dikarya</taxon>
        <taxon>Ascomycota</taxon>
        <taxon>Pezizomycotina</taxon>
        <taxon>Leotiomycetes</taxon>
        <taxon>Helotiales</taxon>
        <taxon>Helotiales incertae sedis</taxon>
        <taxon>Amylocarpus</taxon>
    </lineage>
</organism>
<dbReference type="Gene3D" id="3.40.50.1820">
    <property type="entry name" value="alpha/beta hydrolase"/>
    <property type="match status" value="1"/>
</dbReference>
<evidence type="ECO:0000313" key="3">
    <source>
        <dbReference type="EMBL" id="KAG9238745.1"/>
    </source>
</evidence>
<proteinExistence type="predicted"/>
<accession>A0A9P7YT46</accession>
<name>A0A9P7YT46_9HELO</name>
<dbReference type="InterPro" id="IPR050300">
    <property type="entry name" value="GDXG_lipolytic_enzyme"/>
</dbReference>
<keyword evidence="4" id="KW-1185">Reference proteome</keyword>
<gene>
    <name evidence="3" type="ORF">BJ875DRAFT_13927</name>
</gene>
<dbReference type="InterPro" id="IPR029058">
    <property type="entry name" value="AB_hydrolase_fold"/>
</dbReference>
<dbReference type="Pfam" id="PF07859">
    <property type="entry name" value="Abhydrolase_3"/>
    <property type="match status" value="1"/>
</dbReference>
<dbReference type="SUPFAM" id="SSF53474">
    <property type="entry name" value="alpha/beta-Hydrolases"/>
    <property type="match status" value="1"/>
</dbReference>
<dbReference type="OrthoDB" id="19653at2759"/>
<dbReference type="Proteomes" id="UP000824998">
    <property type="component" value="Unassembled WGS sequence"/>
</dbReference>
<dbReference type="PANTHER" id="PTHR48081">
    <property type="entry name" value="AB HYDROLASE SUPERFAMILY PROTEIN C4A8.06C"/>
    <property type="match status" value="1"/>
</dbReference>
<sequence>MIHGGAFILGHSKMVNRDQIRDCQDRGWIVVVPEHRLCPRVDILEGPITDCRDALEWLHNDGLDVELRKLESNFVLDVDRIVAVGTSSGGTIALSLGFGVPKPVRAIFDLYGATNFSDNFWSRPHPSKAAPSCTTEFINQVYNEKPVPTKGGVSLEGQAGEAEPPSLDFRTAFAFTHISNGTLLDVCFPSKDFKKIDATMNIDRQFPPTFIAHGVEDDMVPPYLSKVLFDRLRGAGVRCEFQDIPGEGHTFAGKMIKGSRTWDLQSRGFDFLESIIRR</sequence>
<dbReference type="PANTHER" id="PTHR48081:SF3">
    <property type="entry name" value="ALPHA_BETA HYDROLASE FOLD-3 DOMAIN-CONTAINING PROTEIN"/>
    <property type="match status" value="1"/>
</dbReference>
<dbReference type="InterPro" id="IPR013094">
    <property type="entry name" value="AB_hydrolase_3"/>
</dbReference>
<evidence type="ECO:0000259" key="2">
    <source>
        <dbReference type="Pfam" id="PF07859"/>
    </source>
</evidence>
<reference evidence="3" key="1">
    <citation type="journal article" date="2021" name="IMA Fungus">
        <title>Genomic characterization of three marine fungi, including Emericellopsis atlantica sp. nov. with signatures of a generalist lifestyle and marine biomass degradation.</title>
        <authorList>
            <person name="Hagestad O.C."/>
            <person name="Hou L."/>
            <person name="Andersen J.H."/>
            <person name="Hansen E.H."/>
            <person name="Altermark B."/>
            <person name="Li C."/>
            <person name="Kuhnert E."/>
            <person name="Cox R.J."/>
            <person name="Crous P.W."/>
            <person name="Spatafora J.W."/>
            <person name="Lail K."/>
            <person name="Amirebrahimi M."/>
            <person name="Lipzen A."/>
            <person name="Pangilinan J."/>
            <person name="Andreopoulos W."/>
            <person name="Hayes R.D."/>
            <person name="Ng V."/>
            <person name="Grigoriev I.V."/>
            <person name="Jackson S.A."/>
            <person name="Sutton T.D.S."/>
            <person name="Dobson A.D.W."/>
            <person name="Rama T."/>
        </authorList>
    </citation>
    <scope>NUCLEOTIDE SEQUENCE</scope>
    <source>
        <strain evidence="3">TRa018bII</strain>
    </source>
</reference>
<keyword evidence="1 3" id="KW-0378">Hydrolase</keyword>